<dbReference type="PROSITE" id="PS50801">
    <property type="entry name" value="STAS"/>
    <property type="match status" value="1"/>
</dbReference>
<dbReference type="RefSeq" id="WP_118229118.1">
    <property type="nucleotide sequence ID" value="NZ_DBFBQU010000244.1"/>
</dbReference>
<evidence type="ECO:0000256" key="1">
    <source>
        <dbReference type="ARBA" id="ARBA00009013"/>
    </source>
</evidence>
<evidence type="ECO:0000259" key="3">
    <source>
        <dbReference type="PROSITE" id="PS50801"/>
    </source>
</evidence>
<comment type="caution">
    <text evidence="4">The sequence shown here is derived from an EMBL/GenBank/DDBJ whole genome shotgun (WGS) entry which is preliminary data.</text>
</comment>
<dbReference type="InterPro" id="IPR003658">
    <property type="entry name" value="Anti-sigma_ant"/>
</dbReference>
<protein>
    <recommendedName>
        <fullName evidence="2">Anti-sigma factor antagonist</fullName>
    </recommendedName>
</protein>
<feature type="domain" description="STAS" evidence="3">
    <location>
        <begin position="2"/>
        <end position="117"/>
    </location>
</feature>
<reference evidence="4 5" key="1">
    <citation type="submission" date="2018-12" db="EMBL/GenBank/DDBJ databases">
        <title>First genome draft of Desulfovibrio legallis sp. nov.</title>
        <authorList>
            <person name="Ben Dhia O."/>
            <person name="Najjari A."/>
            <person name="Ferjani R."/>
            <person name="Fhoula I."/>
            <person name="Fardeau M.-L."/>
            <person name="Boudabbous A."/>
            <person name="Ouzari H.I."/>
        </authorList>
    </citation>
    <scope>NUCLEOTIDE SEQUENCE [LARGE SCALE GENOMIC DNA]</scope>
    <source>
        <strain evidence="4 5">H1T</strain>
    </source>
</reference>
<dbReference type="InterPro" id="IPR002645">
    <property type="entry name" value="STAS_dom"/>
</dbReference>
<dbReference type="CDD" id="cd07043">
    <property type="entry name" value="STAS_anti-anti-sigma_factors"/>
    <property type="match status" value="1"/>
</dbReference>
<accession>A0A6H3FCJ7</accession>
<dbReference type="NCBIfam" id="TIGR00377">
    <property type="entry name" value="ant_ant_sig"/>
    <property type="match status" value="1"/>
</dbReference>
<dbReference type="GO" id="GO:0043856">
    <property type="term" value="F:anti-sigma factor antagonist activity"/>
    <property type="evidence" value="ECO:0007669"/>
    <property type="project" value="InterPro"/>
</dbReference>
<dbReference type="PANTHER" id="PTHR33495">
    <property type="entry name" value="ANTI-SIGMA FACTOR ANTAGONIST TM_1081-RELATED-RELATED"/>
    <property type="match status" value="1"/>
</dbReference>
<proteinExistence type="inferred from homology"/>
<gene>
    <name evidence="4" type="ORF">EB812_06515</name>
</gene>
<evidence type="ECO:0000256" key="2">
    <source>
        <dbReference type="RuleBase" id="RU003749"/>
    </source>
</evidence>
<comment type="similarity">
    <text evidence="1 2">Belongs to the anti-sigma-factor antagonist family.</text>
</comment>
<organism evidence="4 5">
    <name type="scientific">Desulfovibrio legallii</name>
    <dbReference type="NCBI Taxonomy" id="571438"/>
    <lineage>
        <taxon>Bacteria</taxon>
        <taxon>Pseudomonadati</taxon>
        <taxon>Thermodesulfobacteriota</taxon>
        <taxon>Desulfovibrionia</taxon>
        <taxon>Desulfovibrionales</taxon>
        <taxon>Desulfovibrionaceae</taxon>
        <taxon>Desulfovibrio</taxon>
    </lineage>
</organism>
<sequence>MFSLQAESHNKVTVLRLAGDMVLPDVPDLSRQLDAYILAPGIRQVVLDLSEVNKLDASGLGVLVSASTKGRSQGRRLVLLTPAPHVTDLLRKSEIEGFFPTFYSEEELKGYIPDTAE</sequence>
<evidence type="ECO:0000313" key="4">
    <source>
        <dbReference type="EMBL" id="TBH79932.1"/>
    </source>
</evidence>
<dbReference type="Pfam" id="PF01740">
    <property type="entry name" value="STAS"/>
    <property type="match status" value="1"/>
</dbReference>
<dbReference type="PANTHER" id="PTHR33495:SF2">
    <property type="entry name" value="ANTI-SIGMA FACTOR ANTAGONIST TM_1081-RELATED"/>
    <property type="match status" value="1"/>
</dbReference>
<dbReference type="AlphaFoldDB" id="A0A6H3FCJ7"/>
<dbReference type="Proteomes" id="UP000292919">
    <property type="component" value="Unassembled WGS sequence"/>
</dbReference>
<name>A0A6H3FCJ7_9BACT</name>
<keyword evidence="5" id="KW-1185">Reference proteome</keyword>
<dbReference type="InterPro" id="IPR036513">
    <property type="entry name" value="STAS_dom_sf"/>
</dbReference>
<dbReference type="EMBL" id="SIXC01000006">
    <property type="protein sequence ID" value="TBH79932.1"/>
    <property type="molecule type" value="Genomic_DNA"/>
</dbReference>
<dbReference type="SUPFAM" id="SSF52091">
    <property type="entry name" value="SpoIIaa-like"/>
    <property type="match status" value="1"/>
</dbReference>
<dbReference type="Gene3D" id="3.30.750.24">
    <property type="entry name" value="STAS domain"/>
    <property type="match status" value="1"/>
</dbReference>
<evidence type="ECO:0000313" key="5">
    <source>
        <dbReference type="Proteomes" id="UP000292919"/>
    </source>
</evidence>